<keyword evidence="1" id="KW-0472">Membrane</keyword>
<feature type="transmembrane region" description="Helical" evidence="1">
    <location>
        <begin position="57"/>
        <end position="77"/>
    </location>
</feature>
<reference evidence="2 3" key="1">
    <citation type="submission" date="2021-01" db="EMBL/GenBank/DDBJ databases">
        <title>Whole genome shotgun sequence of Catellatospora chokoriensis NBRC 107358.</title>
        <authorList>
            <person name="Komaki H."/>
            <person name="Tamura T."/>
        </authorList>
    </citation>
    <scope>NUCLEOTIDE SEQUENCE [LARGE SCALE GENOMIC DNA]</scope>
    <source>
        <strain evidence="2 3">NBRC 107358</strain>
    </source>
</reference>
<evidence type="ECO:0000313" key="3">
    <source>
        <dbReference type="Proteomes" id="UP000619293"/>
    </source>
</evidence>
<dbReference type="InterPro" id="IPR021449">
    <property type="entry name" value="DUF3099"/>
</dbReference>
<evidence type="ECO:0008006" key="4">
    <source>
        <dbReference type="Google" id="ProtNLM"/>
    </source>
</evidence>
<organism evidence="2 3">
    <name type="scientific">Catellatospora chokoriensis</name>
    <dbReference type="NCBI Taxonomy" id="310353"/>
    <lineage>
        <taxon>Bacteria</taxon>
        <taxon>Bacillati</taxon>
        <taxon>Actinomycetota</taxon>
        <taxon>Actinomycetes</taxon>
        <taxon>Micromonosporales</taxon>
        <taxon>Micromonosporaceae</taxon>
        <taxon>Catellatospora</taxon>
    </lineage>
</organism>
<dbReference type="AlphaFoldDB" id="A0A8J3K4Z4"/>
<dbReference type="EMBL" id="BONG01000055">
    <property type="protein sequence ID" value="GIF93023.1"/>
    <property type="molecule type" value="Genomic_DNA"/>
</dbReference>
<keyword evidence="1" id="KW-1133">Transmembrane helix</keyword>
<keyword evidence="1" id="KW-0812">Transmembrane</keyword>
<protein>
    <recommendedName>
        <fullName evidence="4">DUF3099 family protein</fullName>
    </recommendedName>
</protein>
<dbReference type="Proteomes" id="UP000619293">
    <property type="component" value="Unassembled WGS sequence"/>
</dbReference>
<evidence type="ECO:0000313" key="2">
    <source>
        <dbReference type="EMBL" id="GIF93023.1"/>
    </source>
</evidence>
<proteinExistence type="predicted"/>
<keyword evidence="3" id="KW-1185">Reference proteome</keyword>
<evidence type="ECO:0000256" key="1">
    <source>
        <dbReference type="SAM" id="Phobius"/>
    </source>
</evidence>
<name>A0A8J3K4Z4_9ACTN</name>
<gene>
    <name evidence="2" type="ORF">Cch02nite_64670</name>
</gene>
<comment type="caution">
    <text evidence="2">The sequence shown here is derived from an EMBL/GenBank/DDBJ whole genome shotgun (WGS) entry which is preliminary data.</text>
</comment>
<dbReference type="RefSeq" id="WP_239120889.1">
    <property type="nucleotide sequence ID" value="NZ_BAAALB010000027.1"/>
</dbReference>
<feature type="transmembrane region" description="Helical" evidence="1">
    <location>
        <begin position="30"/>
        <end position="51"/>
    </location>
</feature>
<dbReference type="Pfam" id="PF11298">
    <property type="entry name" value="DUF3099"/>
    <property type="match status" value="1"/>
</dbReference>
<sequence>MLKRRTARPVLITDAAESPEQELRRRERRYVAMMLIRAGCLVLASVLAMAQVPLLSLWLPLCGLGMVLLPWLAVTMANDGPPKAEHRWRRRAAVVIPSNALADRPGGATIDADMTA</sequence>
<accession>A0A8J3K4Z4</accession>